<evidence type="ECO:0000313" key="6">
    <source>
        <dbReference type="EMBL" id="PYE54460.1"/>
    </source>
</evidence>
<dbReference type="SUPFAM" id="SSF54534">
    <property type="entry name" value="FKBP-like"/>
    <property type="match status" value="1"/>
</dbReference>
<dbReference type="Gene3D" id="3.10.50.30">
    <property type="entry name" value="Transcription elongation factor, GreA/GreB, C-terminal domain"/>
    <property type="match status" value="1"/>
</dbReference>
<dbReference type="RefSeq" id="WP_110886246.1">
    <property type="nucleotide sequence ID" value="NZ_QJSX01000005.1"/>
</dbReference>
<evidence type="ECO:0000259" key="5">
    <source>
        <dbReference type="Pfam" id="PF03449"/>
    </source>
</evidence>
<dbReference type="EMBL" id="QJSX01000005">
    <property type="protein sequence ID" value="PYE54460.1"/>
    <property type="molecule type" value="Genomic_DNA"/>
</dbReference>
<dbReference type="Pfam" id="PF03449">
    <property type="entry name" value="GreA_GreB_N"/>
    <property type="match status" value="1"/>
</dbReference>
<evidence type="ECO:0000256" key="3">
    <source>
        <dbReference type="SAM" id="Coils"/>
    </source>
</evidence>
<protein>
    <submittedName>
        <fullName evidence="6">Transcription elongation factor GreA</fullName>
    </submittedName>
</protein>
<dbReference type="GO" id="GO:0070063">
    <property type="term" value="F:RNA polymerase binding"/>
    <property type="evidence" value="ECO:0007669"/>
    <property type="project" value="InterPro"/>
</dbReference>
<dbReference type="GO" id="GO:0003746">
    <property type="term" value="F:translation elongation factor activity"/>
    <property type="evidence" value="ECO:0007669"/>
    <property type="project" value="UniProtKB-KW"/>
</dbReference>
<dbReference type="GO" id="GO:0006354">
    <property type="term" value="P:DNA-templated transcription elongation"/>
    <property type="evidence" value="ECO:0007669"/>
    <property type="project" value="TreeGrafter"/>
</dbReference>
<keyword evidence="2" id="KW-0804">Transcription</keyword>
<dbReference type="SUPFAM" id="SSF46557">
    <property type="entry name" value="GreA transcript cleavage protein, N-terminal domain"/>
    <property type="match status" value="1"/>
</dbReference>
<organism evidence="6 7">
    <name type="scientific">Deinococcus yavapaiensis KR-236</name>
    <dbReference type="NCBI Taxonomy" id="694435"/>
    <lineage>
        <taxon>Bacteria</taxon>
        <taxon>Thermotogati</taxon>
        <taxon>Deinococcota</taxon>
        <taxon>Deinococci</taxon>
        <taxon>Deinococcales</taxon>
        <taxon>Deinococcaceae</taxon>
        <taxon>Deinococcus</taxon>
    </lineage>
</organism>
<feature type="domain" description="Transcription elongation factor GreA/GreB C-terminal" evidence="4">
    <location>
        <begin position="83"/>
        <end position="154"/>
    </location>
</feature>
<dbReference type="Proteomes" id="UP000248326">
    <property type="component" value="Unassembled WGS sequence"/>
</dbReference>
<dbReference type="InterPro" id="IPR036805">
    <property type="entry name" value="Tscrpt_elong_fac_GreA/B_N_sf"/>
</dbReference>
<keyword evidence="7" id="KW-1185">Reference proteome</keyword>
<keyword evidence="6" id="KW-0648">Protein biosynthesis</keyword>
<gene>
    <name evidence="6" type="ORF">DES52_10597</name>
</gene>
<evidence type="ECO:0000259" key="4">
    <source>
        <dbReference type="Pfam" id="PF01272"/>
    </source>
</evidence>
<evidence type="ECO:0000256" key="2">
    <source>
        <dbReference type="ARBA" id="ARBA00023163"/>
    </source>
</evidence>
<dbReference type="GO" id="GO:0032784">
    <property type="term" value="P:regulation of DNA-templated transcription elongation"/>
    <property type="evidence" value="ECO:0007669"/>
    <property type="project" value="InterPro"/>
</dbReference>
<sequence length="160" mass="17591">MQHEIKLTPQGYARLERALQQQRDRLEDARRVVRDQLEANDAENLGLSEAQDHLLAVEARLQEIEDTLARAVVLESETLDVSTATIGAVVALRDVASGRELRVQLVSPAEVTGTIDGVARISTDSPVGSRLLGRQVGEAFEVPLGRRSVTYVVHALDRME</sequence>
<feature type="domain" description="Transcription elongation factor GreA/GreB N-terminal" evidence="5">
    <location>
        <begin position="6"/>
        <end position="73"/>
    </location>
</feature>
<dbReference type="PANTHER" id="PTHR30437:SF4">
    <property type="entry name" value="TRANSCRIPTION ELONGATION FACTOR GREA"/>
    <property type="match status" value="1"/>
</dbReference>
<dbReference type="OrthoDB" id="72226at2"/>
<keyword evidence="3" id="KW-0175">Coiled coil</keyword>
<dbReference type="Pfam" id="PF01272">
    <property type="entry name" value="GreA_GreB"/>
    <property type="match status" value="1"/>
</dbReference>
<keyword evidence="6" id="KW-0251">Elongation factor</keyword>
<evidence type="ECO:0000256" key="1">
    <source>
        <dbReference type="ARBA" id="ARBA00023015"/>
    </source>
</evidence>
<dbReference type="InterPro" id="IPR023459">
    <property type="entry name" value="Tscrpt_elong_fac_GreA/B_fam"/>
</dbReference>
<feature type="coiled-coil region" evidence="3">
    <location>
        <begin position="12"/>
        <end position="67"/>
    </location>
</feature>
<dbReference type="InterPro" id="IPR001437">
    <property type="entry name" value="Tscrpt_elong_fac_GreA/B_C"/>
</dbReference>
<reference evidence="6 7" key="1">
    <citation type="submission" date="2018-06" db="EMBL/GenBank/DDBJ databases">
        <title>Genomic Encyclopedia of Type Strains, Phase IV (KMG-IV): sequencing the most valuable type-strain genomes for metagenomic binning, comparative biology and taxonomic classification.</title>
        <authorList>
            <person name="Goeker M."/>
        </authorList>
    </citation>
    <scope>NUCLEOTIDE SEQUENCE [LARGE SCALE GENOMIC DNA]</scope>
    <source>
        <strain evidence="6 7">DSM 18048</strain>
    </source>
</reference>
<dbReference type="AlphaFoldDB" id="A0A318SNY8"/>
<dbReference type="InterPro" id="IPR022691">
    <property type="entry name" value="Tscrpt_elong_fac_GreA/B_N"/>
</dbReference>
<proteinExistence type="predicted"/>
<dbReference type="PANTHER" id="PTHR30437">
    <property type="entry name" value="TRANSCRIPTION ELONGATION FACTOR GREA"/>
    <property type="match status" value="1"/>
</dbReference>
<comment type="caution">
    <text evidence="6">The sequence shown here is derived from an EMBL/GenBank/DDBJ whole genome shotgun (WGS) entry which is preliminary data.</text>
</comment>
<dbReference type="PIRSF" id="PIRSF006092">
    <property type="entry name" value="GreA_GreB"/>
    <property type="match status" value="1"/>
</dbReference>
<dbReference type="Gene3D" id="1.10.287.180">
    <property type="entry name" value="Transcription elongation factor, GreA/GreB, N-terminal domain"/>
    <property type="match status" value="1"/>
</dbReference>
<keyword evidence="1" id="KW-0805">Transcription regulation</keyword>
<dbReference type="InterPro" id="IPR036953">
    <property type="entry name" value="GreA/GreB_C_sf"/>
</dbReference>
<accession>A0A318SNY8</accession>
<name>A0A318SNY8_9DEIO</name>
<evidence type="ECO:0000313" key="7">
    <source>
        <dbReference type="Proteomes" id="UP000248326"/>
    </source>
</evidence>
<dbReference type="GO" id="GO:0003677">
    <property type="term" value="F:DNA binding"/>
    <property type="evidence" value="ECO:0007669"/>
    <property type="project" value="InterPro"/>
</dbReference>